<protein>
    <recommendedName>
        <fullName evidence="4">Outer membrane lipoprotein carrier protein LolA</fullName>
    </recommendedName>
</protein>
<accession>A0ABS6XXS5</accession>
<organism evidence="2 3">
    <name type="scientific">Flavobacterium taihuense</name>
    <dbReference type="NCBI Taxonomy" id="2857508"/>
    <lineage>
        <taxon>Bacteria</taxon>
        <taxon>Pseudomonadati</taxon>
        <taxon>Bacteroidota</taxon>
        <taxon>Flavobacteriia</taxon>
        <taxon>Flavobacteriales</taxon>
        <taxon>Flavobacteriaceae</taxon>
        <taxon>Flavobacterium</taxon>
    </lineage>
</organism>
<keyword evidence="1" id="KW-0732">Signal</keyword>
<comment type="caution">
    <text evidence="2">The sequence shown here is derived from an EMBL/GenBank/DDBJ whole genome shotgun (WGS) entry which is preliminary data.</text>
</comment>
<evidence type="ECO:0000256" key="1">
    <source>
        <dbReference type="SAM" id="SignalP"/>
    </source>
</evidence>
<keyword evidence="3" id="KW-1185">Reference proteome</keyword>
<dbReference type="Proteomes" id="UP000812031">
    <property type="component" value="Unassembled WGS sequence"/>
</dbReference>
<dbReference type="EMBL" id="JAHWYN010000007">
    <property type="protein sequence ID" value="MBW4360694.1"/>
    <property type="molecule type" value="Genomic_DNA"/>
</dbReference>
<name>A0ABS6XXS5_9FLAO</name>
<evidence type="ECO:0008006" key="4">
    <source>
        <dbReference type="Google" id="ProtNLM"/>
    </source>
</evidence>
<evidence type="ECO:0000313" key="3">
    <source>
        <dbReference type="Proteomes" id="UP000812031"/>
    </source>
</evidence>
<feature type="signal peptide" evidence="1">
    <location>
        <begin position="1"/>
        <end position="21"/>
    </location>
</feature>
<sequence>MKKMYLFLILALLIVSTKVSAQTEDTKKNIEIIKKNLAESKAAMKKYEWIETTTTFLNGGQKGVTQKQCYYALDGKLTKVETGGSAEAKKPGGLRGKIAENKKAEMSDYAQKAIAKIQTYLPPDSQKIQKIYSDGKVAIQVLEPNKKFKLSFPDYNETGDLLAISLDMANQKIISITVSTSVNTPNEKVVFNITYSSLPDGTQYPGTTVLDAPAKNLKIEILNSGFKNAGVK</sequence>
<dbReference type="RefSeq" id="WP_219317184.1">
    <property type="nucleotide sequence ID" value="NZ_JAHWYN010000007.1"/>
</dbReference>
<evidence type="ECO:0000313" key="2">
    <source>
        <dbReference type="EMBL" id="MBW4360694.1"/>
    </source>
</evidence>
<reference evidence="2 3" key="1">
    <citation type="submission" date="2021-07" db="EMBL/GenBank/DDBJ databases">
        <title>Flavobacterium sp. nov. isolated from sediment on the Taihu Lake.</title>
        <authorList>
            <person name="Qu J.-H."/>
        </authorList>
    </citation>
    <scope>NUCLEOTIDE SEQUENCE [LARGE SCALE GENOMIC DNA]</scope>
    <source>
        <strain evidence="2 3">NAS39</strain>
    </source>
</reference>
<gene>
    <name evidence="2" type="ORF">KZH69_09385</name>
</gene>
<feature type="chain" id="PRO_5046072302" description="Outer membrane lipoprotein carrier protein LolA" evidence="1">
    <location>
        <begin position="22"/>
        <end position="232"/>
    </location>
</feature>
<proteinExistence type="predicted"/>